<evidence type="ECO:0000313" key="5">
    <source>
        <dbReference type="EMBL" id="RKO99342.1"/>
    </source>
</evidence>
<evidence type="ECO:0000256" key="3">
    <source>
        <dbReference type="ARBA" id="ARBA00023274"/>
    </source>
</evidence>
<name>A0A4P9X222_9FUNG</name>
<keyword evidence="2" id="KW-0689">Ribosomal protein</keyword>
<dbReference type="Pfam" id="PF01016">
    <property type="entry name" value="Ribosomal_L27"/>
    <property type="match status" value="1"/>
</dbReference>
<protein>
    <recommendedName>
        <fullName evidence="4">Large ribosomal subunit protein bL27m</fullName>
    </recommendedName>
</protein>
<dbReference type="GO" id="GO:0005762">
    <property type="term" value="C:mitochondrial large ribosomal subunit"/>
    <property type="evidence" value="ECO:0007669"/>
    <property type="project" value="TreeGrafter"/>
</dbReference>
<dbReference type="PROSITE" id="PS00831">
    <property type="entry name" value="RIBOSOMAL_L27"/>
    <property type="match status" value="1"/>
</dbReference>
<dbReference type="PANTHER" id="PTHR15893">
    <property type="entry name" value="RIBOSOMAL PROTEIN L27"/>
    <property type="match status" value="1"/>
</dbReference>
<reference evidence="6" key="1">
    <citation type="journal article" date="2018" name="Nat. Microbiol.">
        <title>Leveraging single-cell genomics to expand the fungal tree of life.</title>
        <authorList>
            <person name="Ahrendt S.R."/>
            <person name="Quandt C.A."/>
            <person name="Ciobanu D."/>
            <person name="Clum A."/>
            <person name="Salamov A."/>
            <person name="Andreopoulos B."/>
            <person name="Cheng J.F."/>
            <person name="Woyke T."/>
            <person name="Pelin A."/>
            <person name="Henrissat B."/>
            <person name="Reynolds N.K."/>
            <person name="Benny G.L."/>
            <person name="Smith M.E."/>
            <person name="James T.Y."/>
            <person name="Grigoriev I.V."/>
        </authorList>
    </citation>
    <scope>NUCLEOTIDE SEQUENCE [LARGE SCALE GENOMIC DNA]</scope>
    <source>
        <strain evidence="6">ATCC 52028</strain>
    </source>
</reference>
<proteinExistence type="inferred from homology"/>
<dbReference type="STRING" id="1555241.A0A4P9X222"/>
<feature type="non-terminal residue" evidence="5">
    <location>
        <position position="1"/>
    </location>
</feature>
<dbReference type="AlphaFoldDB" id="A0A4P9X222"/>
<dbReference type="SUPFAM" id="SSF110324">
    <property type="entry name" value="Ribosomal L27 protein-like"/>
    <property type="match status" value="1"/>
</dbReference>
<dbReference type="PANTHER" id="PTHR15893:SF0">
    <property type="entry name" value="LARGE RIBOSOMAL SUBUNIT PROTEIN BL27M"/>
    <property type="match status" value="1"/>
</dbReference>
<dbReference type="Gene3D" id="2.40.50.100">
    <property type="match status" value="1"/>
</dbReference>
<sequence>LQVRYATKKAGGTVTNHGDAQPKYLGFKHLHGHVVHAGNIILRQRGTQWHPGANVGCGRDFTLFAKCNGRVVLHFDLATRRRMVSIN</sequence>
<dbReference type="InterPro" id="IPR018261">
    <property type="entry name" value="Ribosomal_bL27_CS"/>
</dbReference>
<keyword evidence="3" id="KW-0687">Ribonucleoprotein</keyword>
<evidence type="ECO:0000313" key="6">
    <source>
        <dbReference type="Proteomes" id="UP000274922"/>
    </source>
</evidence>
<accession>A0A4P9X222</accession>
<evidence type="ECO:0000256" key="4">
    <source>
        <dbReference type="ARBA" id="ARBA00035267"/>
    </source>
</evidence>
<feature type="non-terminal residue" evidence="5">
    <location>
        <position position="87"/>
    </location>
</feature>
<dbReference type="Proteomes" id="UP000274922">
    <property type="component" value="Unassembled WGS sequence"/>
</dbReference>
<dbReference type="PRINTS" id="PR00063">
    <property type="entry name" value="RIBOSOMALL27"/>
</dbReference>
<organism evidence="5 6">
    <name type="scientific">Caulochytrium protostelioides</name>
    <dbReference type="NCBI Taxonomy" id="1555241"/>
    <lineage>
        <taxon>Eukaryota</taxon>
        <taxon>Fungi</taxon>
        <taxon>Fungi incertae sedis</taxon>
        <taxon>Chytridiomycota</taxon>
        <taxon>Chytridiomycota incertae sedis</taxon>
        <taxon>Chytridiomycetes</taxon>
        <taxon>Caulochytriales</taxon>
        <taxon>Caulochytriaceae</taxon>
        <taxon>Caulochytrium</taxon>
    </lineage>
</organism>
<dbReference type="InterPro" id="IPR001684">
    <property type="entry name" value="Ribosomal_bL27"/>
</dbReference>
<dbReference type="GO" id="GO:0006412">
    <property type="term" value="P:translation"/>
    <property type="evidence" value="ECO:0007669"/>
    <property type="project" value="InterPro"/>
</dbReference>
<dbReference type="EMBL" id="ML014294">
    <property type="protein sequence ID" value="RKO99342.1"/>
    <property type="molecule type" value="Genomic_DNA"/>
</dbReference>
<dbReference type="GO" id="GO:0003735">
    <property type="term" value="F:structural constituent of ribosome"/>
    <property type="evidence" value="ECO:0007669"/>
    <property type="project" value="InterPro"/>
</dbReference>
<gene>
    <name evidence="5" type="ORF">CXG81DRAFT_3557</name>
</gene>
<evidence type="ECO:0000256" key="2">
    <source>
        <dbReference type="ARBA" id="ARBA00022980"/>
    </source>
</evidence>
<keyword evidence="6" id="KW-1185">Reference proteome</keyword>
<evidence type="ECO:0000256" key="1">
    <source>
        <dbReference type="ARBA" id="ARBA00010797"/>
    </source>
</evidence>
<dbReference type="OrthoDB" id="1867012at2759"/>
<comment type="similarity">
    <text evidence="1">Belongs to the bacterial ribosomal protein bL27 family.</text>
</comment>